<reference evidence="2 3" key="1">
    <citation type="submission" date="2019-11" db="EMBL/GenBank/DDBJ databases">
        <title>Pseudomonas karstica sp. nov. and Pseudomonas spelaei sp. nov. from karst caves.</title>
        <authorList>
            <person name="Zeman M."/>
        </authorList>
    </citation>
    <scope>NUCLEOTIDE SEQUENCE [LARGE SCALE GENOMIC DNA]</scope>
    <source>
        <strain evidence="2 3">CCM 7893</strain>
    </source>
</reference>
<proteinExistence type="predicted"/>
<accession>A0A6I3W8K3</accession>
<dbReference type="AlphaFoldDB" id="A0A6I3W8K3"/>
<protein>
    <submittedName>
        <fullName evidence="2">Uncharacterized protein</fullName>
    </submittedName>
</protein>
<sequence length="197" mass="22075">MNYNFSTARSLSPSFYEHHQNTSCENCNSNQPASLNNKPDSFNPPAGTSKRSTHPDAMQIPLSDLGLAPHTPPLQKKRTSLDNTQSSALKNLDSITPRDLQLYNKLDGKPPITAEEKLAHTKFENIENEIKKLLTAEDSQENTQLNSHTKDLLKILANKGDLTQKELDVMNKMYEAAPENFTLEERIISIKLNLMGV</sequence>
<dbReference type="Proteomes" id="UP000438196">
    <property type="component" value="Unassembled WGS sequence"/>
</dbReference>
<name>A0A6I3W8K3_9PSED</name>
<feature type="region of interest" description="Disordered" evidence="1">
    <location>
        <begin position="18"/>
        <end position="84"/>
    </location>
</feature>
<dbReference type="EMBL" id="WNNK01000021">
    <property type="protein sequence ID" value="MUF07020.1"/>
    <property type="molecule type" value="Genomic_DNA"/>
</dbReference>
<gene>
    <name evidence="2" type="ORF">GNF76_21945</name>
</gene>
<comment type="caution">
    <text evidence="2">The sequence shown here is derived from an EMBL/GenBank/DDBJ whole genome shotgun (WGS) entry which is preliminary data.</text>
</comment>
<organism evidence="2 3">
    <name type="scientific">Pseudomonas spelaei</name>
    <dbReference type="NCBI Taxonomy" id="1055469"/>
    <lineage>
        <taxon>Bacteria</taxon>
        <taxon>Pseudomonadati</taxon>
        <taxon>Pseudomonadota</taxon>
        <taxon>Gammaproteobacteria</taxon>
        <taxon>Pseudomonadales</taxon>
        <taxon>Pseudomonadaceae</taxon>
        <taxon>Pseudomonas</taxon>
    </lineage>
</organism>
<evidence type="ECO:0000256" key="1">
    <source>
        <dbReference type="SAM" id="MobiDB-lite"/>
    </source>
</evidence>
<keyword evidence="3" id="KW-1185">Reference proteome</keyword>
<evidence type="ECO:0000313" key="3">
    <source>
        <dbReference type="Proteomes" id="UP000438196"/>
    </source>
</evidence>
<evidence type="ECO:0000313" key="2">
    <source>
        <dbReference type="EMBL" id="MUF07020.1"/>
    </source>
</evidence>
<feature type="compositionally biased region" description="Polar residues" evidence="1">
    <location>
        <begin position="21"/>
        <end position="40"/>
    </location>
</feature>
<dbReference type="RefSeq" id="WP_155585176.1">
    <property type="nucleotide sequence ID" value="NZ_JBHSTH010000022.1"/>
</dbReference>